<feature type="transmembrane region" description="Helical" evidence="1">
    <location>
        <begin position="30"/>
        <end position="48"/>
    </location>
</feature>
<keyword evidence="1" id="KW-1133">Transmembrane helix</keyword>
<evidence type="ECO:0000256" key="1">
    <source>
        <dbReference type="SAM" id="Phobius"/>
    </source>
</evidence>
<keyword evidence="1" id="KW-0812">Transmembrane</keyword>
<organism evidence="2 3">
    <name type="scientific">Pyrocoelia pectoralis</name>
    <dbReference type="NCBI Taxonomy" id="417401"/>
    <lineage>
        <taxon>Eukaryota</taxon>
        <taxon>Metazoa</taxon>
        <taxon>Ecdysozoa</taxon>
        <taxon>Arthropoda</taxon>
        <taxon>Hexapoda</taxon>
        <taxon>Insecta</taxon>
        <taxon>Pterygota</taxon>
        <taxon>Neoptera</taxon>
        <taxon>Endopterygota</taxon>
        <taxon>Coleoptera</taxon>
        <taxon>Polyphaga</taxon>
        <taxon>Elateriformia</taxon>
        <taxon>Elateroidea</taxon>
        <taxon>Lampyridae</taxon>
        <taxon>Lampyrinae</taxon>
        <taxon>Pyrocoelia</taxon>
    </lineage>
</organism>
<dbReference type="AlphaFoldDB" id="A0AAN7ZF71"/>
<feature type="transmembrane region" description="Helical" evidence="1">
    <location>
        <begin position="136"/>
        <end position="156"/>
    </location>
</feature>
<comment type="caution">
    <text evidence="2">The sequence shown here is derived from an EMBL/GenBank/DDBJ whole genome shotgun (WGS) entry which is preliminary data.</text>
</comment>
<dbReference type="EMBL" id="JAVRBK010000007">
    <property type="protein sequence ID" value="KAK5641237.1"/>
    <property type="molecule type" value="Genomic_DNA"/>
</dbReference>
<sequence length="166" mass="19090">MLRANAKYKNGINHLPQSEKQNIVISEWRLGLFGLILSLTILTSKILYANHENIRSVLFEKRYITYETIVTDGEIVIQHAWVTVLKYSWFWFPIVCGSLATWFTGLMVYIDSSVPGMQPPSPISPSKYKMQSGHSFHLNYIFAIIIGFLVCGYMFIRGSSLEFFTH</sequence>
<dbReference type="InterPro" id="IPR029383">
    <property type="entry name" value="ARL6IP6"/>
</dbReference>
<feature type="transmembrane region" description="Helical" evidence="1">
    <location>
        <begin position="89"/>
        <end position="110"/>
    </location>
</feature>
<dbReference type="Proteomes" id="UP001329430">
    <property type="component" value="Chromosome 7"/>
</dbReference>
<evidence type="ECO:0000313" key="2">
    <source>
        <dbReference type="EMBL" id="KAK5641237.1"/>
    </source>
</evidence>
<gene>
    <name evidence="2" type="ORF">RI129_009784</name>
</gene>
<dbReference type="PANTHER" id="PTHR28640:SF1">
    <property type="entry name" value="ADP-RIBOSYLATION FACTOR-LIKE PROTEIN 6-INTERACTING PROTEIN 6"/>
    <property type="match status" value="1"/>
</dbReference>
<name>A0AAN7ZF71_9COLE</name>
<dbReference type="Pfam" id="PF15062">
    <property type="entry name" value="ARL6IP6"/>
    <property type="match status" value="1"/>
</dbReference>
<protein>
    <submittedName>
        <fullName evidence="2">Uncharacterized protein</fullName>
    </submittedName>
</protein>
<accession>A0AAN7ZF71</accession>
<keyword evidence="1" id="KW-0472">Membrane</keyword>
<evidence type="ECO:0000313" key="3">
    <source>
        <dbReference type="Proteomes" id="UP001329430"/>
    </source>
</evidence>
<reference evidence="2 3" key="1">
    <citation type="journal article" date="2024" name="Insects">
        <title>An Improved Chromosome-Level Genome Assembly of the Firefly Pyrocoelia pectoralis.</title>
        <authorList>
            <person name="Fu X."/>
            <person name="Meyer-Rochow V.B."/>
            <person name="Ballantyne L."/>
            <person name="Zhu X."/>
        </authorList>
    </citation>
    <scope>NUCLEOTIDE SEQUENCE [LARGE SCALE GENOMIC DNA]</scope>
    <source>
        <strain evidence="2">XCY_ONT2</strain>
    </source>
</reference>
<keyword evidence="3" id="KW-1185">Reference proteome</keyword>
<dbReference type="PANTHER" id="PTHR28640">
    <property type="entry name" value="ADP-RIBOSYLATION FACTOR-LIKE PROTEIN 6-INTERACTING PROTEIN 6"/>
    <property type="match status" value="1"/>
</dbReference>
<proteinExistence type="predicted"/>